<dbReference type="AlphaFoldDB" id="A0A1B6KD75"/>
<feature type="compositionally biased region" description="Basic residues" evidence="1">
    <location>
        <begin position="343"/>
        <end position="360"/>
    </location>
</feature>
<evidence type="ECO:0000256" key="1">
    <source>
        <dbReference type="SAM" id="MobiDB-lite"/>
    </source>
</evidence>
<feature type="region of interest" description="Disordered" evidence="1">
    <location>
        <begin position="343"/>
        <end position="371"/>
    </location>
</feature>
<feature type="compositionally biased region" description="Basic and acidic residues" evidence="1">
    <location>
        <begin position="178"/>
        <end position="209"/>
    </location>
</feature>
<dbReference type="EMBL" id="GEBQ01030577">
    <property type="protein sequence ID" value="JAT09400.1"/>
    <property type="molecule type" value="Transcribed_RNA"/>
</dbReference>
<evidence type="ECO:0000256" key="2">
    <source>
        <dbReference type="SAM" id="SignalP"/>
    </source>
</evidence>
<feature type="non-terminal residue" evidence="3">
    <location>
        <position position="1"/>
    </location>
</feature>
<feature type="compositionally biased region" description="Low complexity" evidence="1">
    <location>
        <begin position="154"/>
        <end position="176"/>
    </location>
</feature>
<feature type="region of interest" description="Disordered" evidence="1">
    <location>
        <begin position="154"/>
        <end position="211"/>
    </location>
</feature>
<proteinExistence type="predicted"/>
<gene>
    <name evidence="3" type="ORF">g.23000</name>
</gene>
<keyword evidence="2" id="KW-0732">Signal</keyword>
<feature type="signal peptide" evidence="2">
    <location>
        <begin position="1"/>
        <end position="25"/>
    </location>
</feature>
<protein>
    <submittedName>
        <fullName evidence="3">Uncharacterized protein</fullName>
    </submittedName>
</protein>
<accession>A0A1B6KD75</accession>
<name>A0A1B6KD75_9HEMI</name>
<sequence>ARVYSAMRLSPSVCLLLAHLQYAISTQGPEDEKSGSYYSTKEVREMCLKEWGGKTQEVQGYFDQLPSEEFKENSEDLKLKFYYERKGLEDVDSTQTFNITPQVRTPSGDEHTIEINDTYVPKYRITTSEEIKIEEDGTFHSKNIPDTTLEHCESQTIESSEIRSISMSDSADSSGSKPKGEKGDKGQEKWPENMDPKEKRKKKASSEARIKKKELVKKEIYGLHQARQKTKNSVRRNEQLRGAFPAKNLNHNLPNTLSQTSVRVNNLHHNEDPKLNKERVNLRSPYAHLETHKTIDLKTGKINKINQKLKGQMLEKDAALKNTHGNRKDSSIFDHFMGACKLRHNHKHHHQRNPRARRRPIQGDQRPRPFL</sequence>
<reference evidence="3" key="1">
    <citation type="submission" date="2015-11" db="EMBL/GenBank/DDBJ databases">
        <title>De novo transcriptome assembly of four potential Pierce s Disease insect vectors from Arizona vineyards.</title>
        <authorList>
            <person name="Tassone E.E."/>
        </authorList>
    </citation>
    <scope>NUCLEOTIDE SEQUENCE</scope>
</reference>
<feature type="chain" id="PRO_5008586516" evidence="2">
    <location>
        <begin position="26"/>
        <end position="371"/>
    </location>
</feature>
<organism evidence="3">
    <name type="scientific">Graphocephala atropunctata</name>
    <dbReference type="NCBI Taxonomy" id="36148"/>
    <lineage>
        <taxon>Eukaryota</taxon>
        <taxon>Metazoa</taxon>
        <taxon>Ecdysozoa</taxon>
        <taxon>Arthropoda</taxon>
        <taxon>Hexapoda</taxon>
        <taxon>Insecta</taxon>
        <taxon>Pterygota</taxon>
        <taxon>Neoptera</taxon>
        <taxon>Paraneoptera</taxon>
        <taxon>Hemiptera</taxon>
        <taxon>Auchenorrhyncha</taxon>
        <taxon>Membracoidea</taxon>
        <taxon>Cicadellidae</taxon>
        <taxon>Cicadellinae</taxon>
        <taxon>Cicadellini</taxon>
        <taxon>Graphocephala</taxon>
    </lineage>
</organism>
<evidence type="ECO:0000313" key="3">
    <source>
        <dbReference type="EMBL" id="JAT09400.1"/>
    </source>
</evidence>